<evidence type="ECO:0000256" key="4">
    <source>
        <dbReference type="ARBA" id="ARBA00022490"/>
    </source>
</evidence>
<evidence type="ECO:0000256" key="5">
    <source>
        <dbReference type="ARBA" id="ARBA00023110"/>
    </source>
</evidence>
<dbReference type="InterPro" id="IPR037218">
    <property type="entry name" value="PTPA_sf"/>
</dbReference>
<accession>A0AAJ5YVR4</accession>
<dbReference type="PIRSF" id="PIRSF016325">
    <property type="entry name" value="Phstyr_phstse_ac"/>
    <property type="match status" value="1"/>
</dbReference>
<reference evidence="9 10" key="1">
    <citation type="submission" date="2023-03" db="EMBL/GenBank/DDBJ databases">
        <title>Mating type loci evolution in Malassezia.</title>
        <authorList>
            <person name="Coelho M.A."/>
        </authorList>
    </citation>
    <scope>NUCLEOTIDE SEQUENCE [LARGE SCALE GENOMIC DNA]</scope>
    <source>
        <strain evidence="9 10">CBS 9725</strain>
    </source>
</reference>
<keyword evidence="10" id="KW-1185">Reference proteome</keyword>
<dbReference type="GO" id="GO:0003755">
    <property type="term" value="F:peptidyl-prolyl cis-trans isomerase activity"/>
    <property type="evidence" value="ECO:0007669"/>
    <property type="project" value="UniProtKB-KW"/>
</dbReference>
<dbReference type="AlphaFoldDB" id="A0AAJ5YVR4"/>
<proteinExistence type="inferred from homology"/>
<evidence type="ECO:0000313" key="10">
    <source>
        <dbReference type="Proteomes" id="UP001219567"/>
    </source>
</evidence>
<name>A0AAJ5YVR4_9BASI</name>
<feature type="region of interest" description="Disordered" evidence="8">
    <location>
        <begin position="329"/>
        <end position="401"/>
    </location>
</feature>
<evidence type="ECO:0000256" key="3">
    <source>
        <dbReference type="ARBA" id="ARBA00011019"/>
    </source>
</evidence>
<keyword evidence="4 7" id="KW-0963">Cytoplasm</keyword>
<evidence type="ECO:0000256" key="7">
    <source>
        <dbReference type="RuleBase" id="RU361210"/>
    </source>
</evidence>
<dbReference type="CDD" id="cd04087">
    <property type="entry name" value="PTPA"/>
    <property type="match status" value="1"/>
</dbReference>
<dbReference type="GO" id="GO:0000159">
    <property type="term" value="C:protein phosphatase type 2A complex"/>
    <property type="evidence" value="ECO:0007669"/>
    <property type="project" value="TreeGrafter"/>
</dbReference>
<feature type="compositionally biased region" description="Polar residues" evidence="8">
    <location>
        <begin position="329"/>
        <end position="343"/>
    </location>
</feature>
<evidence type="ECO:0000256" key="6">
    <source>
        <dbReference type="ARBA" id="ARBA00023235"/>
    </source>
</evidence>
<dbReference type="GO" id="GO:0005634">
    <property type="term" value="C:nucleus"/>
    <property type="evidence" value="ECO:0007669"/>
    <property type="project" value="TreeGrafter"/>
</dbReference>
<dbReference type="PANTHER" id="PTHR10012">
    <property type="entry name" value="SERINE/THREONINE-PROTEIN PHOSPHATASE 2A REGULATORY SUBUNIT B"/>
    <property type="match status" value="1"/>
</dbReference>
<dbReference type="EMBL" id="CP119946">
    <property type="protein sequence ID" value="WFD00164.1"/>
    <property type="molecule type" value="Genomic_DNA"/>
</dbReference>
<dbReference type="SUPFAM" id="SSF140984">
    <property type="entry name" value="PTPA-like"/>
    <property type="match status" value="1"/>
</dbReference>
<comment type="subcellular location">
    <subcellularLocation>
        <location evidence="2 7">Cytoplasm</location>
    </subcellularLocation>
</comment>
<feature type="compositionally biased region" description="Polar residues" evidence="8">
    <location>
        <begin position="375"/>
        <end position="401"/>
    </location>
</feature>
<feature type="compositionally biased region" description="Polar residues" evidence="8">
    <location>
        <begin position="353"/>
        <end position="366"/>
    </location>
</feature>
<dbReference type="InterPro" id="IPR004327">
    <property type="entry name" value="Phstyr_phstse_ac"/>
</dbReference>
<dbReference type="GO" id="GO:0005737">
    <property type="term" value="C:cytoplasm"/>
    <property type="evidence" value="ECO:0007669"/>
    <property type="project" value="UniProtKB-SubCell"/>
</dbReference>
<dbReference type="Proteomes" id="UP001219567">
    <property type="component" value="Chromosome 4"/>
</dbReference>
<comment type="catalytic activity">
    <reaction evidence="1 7">
        <text>[protein]-peptidylproline (omega=180) = [protein]-peptidylproline (omega=0)</text>
        <dbReference type="Rhea" id="RHEA:16237"/>
        <dbReference type="Rhea" id="RHEA-COMP:10747"/>
        <dbReference type="Rhea" id="RHEA-COMP:10748"/>
        <dbReference type="ChEBI" id="CHEBI:83833"/>
        <dbReference type="ChEBI" id="CHEBI:83834"/>
        <dbReference type="EC" id="5.2.1.8"/>
    </reaction>
</comment>
<protein>
    <recommendedName>
        <fullName evidence="7">Serine/threonine-protein phosphatase 2A activator</fullName>
        <ecNumber evidence="7">5.2.1.8</ecNumber>
    </recommendedName>
    <alternativeName>
        <fullName evidence="7">Phosphotyrosyl phosphatase activator</fullName>
    </alternativeName>
</protein>
<evidence type="ECO:0000256" key="1">
    <source>
        <dbReference type="ARBA" id="ARBA00000971"/>
    </source>
</evidence>
<evidence type="ECO:0000256" key="2">
    <source>
        <dbReference type="ARBA" id="ARBA00004496"/>
    </source>
</evidence>
<comment type="function">
    <text evidence="7">PPIases accelerate the folding of proteins. It catalyzes the cis-trans isomerization of proline imidic peptide bonds in oligopeptides.</text>
</comment>
<comment type="similarity">
    <text evidence="3 7">Belongs to the PTPA-type PPIase family.</text>
</comment>
<evidence type="ECO:0000256" key="8">
    <source>
        <dbReference type="SAM" id="MobiDB-lite"/>
    </source>
</evidence>
<dbReference type="PANTHER" id="PTHR10012:SF0">
    <property type="entry name" value="SERINE_THREONINE-PROTEIN PHOSPHATASE 2A ACTIVATOR"/>
    <property type="match status" value="1"/>
</dbReference>
<dbReference type="Pfam" id="PF03095">
    <property type="entry name" value="PTPA"/>
    <property type="match status" value="1"/>
</dbReference>
<dbReference type="EC" id="5.2.1.8" evidence="7"/>
<keyword evidence="5 7" id="KW-0697">Rotamase</keyword>
<keyword evidence="6 7" id="KW-0413">Isomerase</keyword>
<evidence type="ECO:0000313" key="9">
    <source>
        <dbReference type="EMBL" id="WFD00164.1"/>
    </source>
</evidence>
<organism evidence="9 10">
    <name type="scientific">Malassezia yamatoensis</name>
    <dbReference type="NCBI Taxonomy" id="253288"/>
    <lineage>
        <taxon>Eukaryota</taxon>
        <taxon>Fungi</taxon>
        <taxon>Dikarya</taxon>
        <taxon>Basidiomycota</taxon>
        <taxon>Ustilaginomycotina</taxon>
        <taxon>Malasseziomycetes</taxon>
        <taxon>Malasseziales</taxon>
        <taxon>Malasseziaceae</taxon>
        <taxon>Malassezia</taxon>
    </lineage>
</organism>
<dbReference type="GO" id="GO:0008160">
    <property type="term" value="F:protein tyrosine phosphatase activator activity"/>
    <property type="evidence" value="ECO:0007669"/>
    <property type="project" value="TreeGrafter"/>
</dbReference>
<sequence>MWKTSPAHDMILEFIMRLGEACVDQPTPYVSWDEDAKRQRLKSSDPIDRVLEMLQTIDEWTETIEPLTGSQRFGNLAFRTWGKRLDEHLDALHSELLPGTMRPFITELRSYLQESFGSFVRIDYGTGHELNFLAWLCYLYRLRFFSEPSQAGHSGSVEYRIGLEVVPAYLRVVWHLQDRYSLEPAGSHGVWGLDDYQFVPYILGAAQLRNCTTLKPKEVINKKEYPFVFETGPRSGPRISVDETLYYKLPCEDQLVPNLYISSLARIYSLKRGPFHEHSPLLNDIANDVPSWSKVYTGMLKMYDAECLSKQPVIQHFVFGGVGFLSPRSSNQSNTTCTESRVPSTAFPKSLPPNATSNSMSASSLARPTALRHPNTATQPGNTQRTNAFSSATVPTRMQRR</sequence>
<dbReference type="Gene3D" id="1.20.120.1150">
    <property type="match status" value="1"/>
</dbReference>
<dbReference type="GO" id="GO:0007052">
    <property type="term" value="P:mitotic spindle organization"/>
    <property type="evidence" value="ECO:0007669"/>
    <property type="project" value="TreeGrafter"/>
</dbReference>
<dbReference type="InterPro" id="IPR043170">
    <property type="entry name" value="PTPA_C_lid"/>
</dbReference>
<gene>
    <name evidence="9" type="primary">RRD1</name>
    <name evidence="9" type="ORF">MYAM1_002911</name>
</gene>